<protein>
    <recommendedName>
        <fullName evidence="5">Preprotein translocase subunit SecD</fullName>
    </recommendedName>
</protein>
<evidence type="ECO:0000256" key="2">
    <source>
        <dbReference type="SAM" id="SignalP"/>
    </source>
</evidence>
<keyword evidence="2" id="KW-0732">Signal</keyword>
<name>A0A517R1F0_9PLAN</name>
<dbReference type="EMBL" id="CP036268">
    <property type="protein sequence ID" value="QDT37718.1"/>
    <property type="molecule type" value="Genomic_DNA"/>
</dbReference>
<keyword evidence="4" id="KW-1185">Reference proteome</keyword>
<dbReference type="KEGG" id="svp:Pan189_21000"/>
<dbReference type="RefSeq" id="WP_145363810.1">
    <property type="nucleotide sequence ID" value="NZ_CP036268.1"/>
</dbReference>
<evidence type="ECO:0000313" key="3">
    <source>
        <dbReference type="EMBL" id="QDT37718.1"/>
    </source>
</evidence>
<evidence type="ECO:0008006" key="5">
    <source>
        <dbReference type="Google" id="ProtNLM"/>
    </source>
</evidence>
<feature type="signal peptide" evidence="2">
    <location>
        <begin position="1"/>
        <end position="19"/>
    </location>
</feature>
<organism evidence="3 4">
    <name type="scientific">Stratiformator vulcanicus</name>
    <dbReference type="NCBI Taxonomy" id="2527980"/>
    <lineage>
        <taxon>Bacteria</taxon>
        <taxon>Pseudomonadati</taxon>
        <taxon>Planctomycetota</taxon>
        <taxon>Planctomycetia</taxon>
        <taxon>Planctomycetales</taxon>
        <taxon>Planctomycetaceae</taxon>
        <taxon>Stratiformator</taxon>
    </lineage>
</organism>
<sequence precursor="true">MKMLLIFCWCLAVAAVANAEETFVTIHKVSGNRIVVSKEDQSAGRRGGGRFQGNSDDASRGRRGRGAAQSAPQAVVTIAADVKITGAMRERRTSDFMVLAELPGGLRNSVFRNMKQPLSARVITEGKRILEINVLTPVTDINQSLVDADGEAVIAVRPKRPPMKENR</sequence>
<gene>
    <name evidence="3" type="ORF">Pan189_21000</name>
</gene>
<proteinExistence type="predicted"/>
<dbReference type="OrthoDB" id="284172at2"/>
<evidence type="ECO:0000256" key="1">
    <source>
        <dbReference type="SAM" id="MobiDB-lite"/>
    </source>
</evidence>
<reference evidence="3 4" key="1">
    <citation type="submission" date="2019-02" db="EMBL/GenBank/DDBJ databases">
        <title>Deep-cultivation of Planctomycetes and their phenomic and genomic characterization uncovers novel biology.</title>
        <authorList>
            <person name="Wiegand S."/>
            <person name="Jogler M."/>
            <person name="Boedeker C."/>
            <person name="Pinto D."/>
            <person name="Vollmers J."/>
            <person name="Rivas-Marin E."/>
            <person name="Kohn T."/>
            <person name="Peeters S.H."/>
            <person name="Heuer A."/>
            <person name="Rast P."/>
            <person name="Oberbeckmann S."/>
            <person name="Bunk B."/>
            <person name="Jeske O."/>
            <person name="Meyerdierks A."/>
            <person name="Storesund J.E."/>
            <person name="Kallscheuer N."/>
            <person name="Luecker S."/>
            <person name="Lage O.M."/>
            <person name="Pohl T."/>
            <person name="Merkel B.J."/>
            <person name="Hornburger P."/>
            <person name="Mueller R.-W."/>
            <person name="Bruemmer F."/>
            <person name="Labrenz M."/>
            <person name="Spormann A.M."/>
            <person name="Op den Camp H."/>
            <person name="Overmann J."/>
            <person name="Amann R."/>
            <person name="Jetten M.S.M."/>
            <person name="Mascher T."/>
            <person name="Medema M.H."/>
            <person name="Devos D.P."/>
            <person name="Kaster A.-K."/>
            <person name="Ovreas L."/>
            <person name="Rohde M."/>
            <person name="Galperin M.Y."/>
            <person name="Jogler C."/>
        </authorList>
    </citation>
    <scope>NUCLEOTIDE SEQUENCE [LARGE SCALE GENOMIC DNA]</scope>
    <source>
        <strain evidence="3 4">Pan189</strain>
    </source>
</reference>
<feature type="region of interest" description="Disordered" evidence="1">
    <location>
        <begin position="39"/>
        <end position="71"/>
    </location>
</feature>
<feature type="chain" id="PRO_5022149723" description="Preprotein translocase subunit SecD" evidence="2">
    <location>
        <begin position="20"/>
        <end position="167"/>
    </location>
</feature>
<dbReference type="Proteomes" id="UP000317318">
    <property type="component" value="Chromosome"/>
</dbReference>
<accession>A0A517R1F0</accession>
<dbReference type="AlphaFoldDB" id="A0A517R1F0"/>
<evidence type="ECO:0000313" key="4">
    <source>
        <dbReference type="Proteomes" id="UP000317318"/>
    </source>
</evidence>